<dbReference type="AlphaFoldDB" id="A0A1I5G285"/>
<organism evidence="3 4">
    <name type="scientific">Anaerocolumna aminovalerica</name>
    <dbReference type="NCBI Taxonomy" id="1527"/>
    <lineage>
        <taxon>Bacteria</taxon>
        <taxon>Bacillati</taxon>
        <taxon>Bacillota</taxon>
        <taxon>Clostridia</taxon>
        <taxon>Lachnospirales</taxon>
        <taxon>Lachnospiraceae</taxon>
        <taxon>Anaerocolumna</taxon>
    </lineage>
</organism>
<dbReference type="InterPro" id="IPR006674">
    <property type="entry name" value="HD_domain"/>
</dbReference>
<name>A0A1I5G285_9FIRM</name>
<evidence type="ECO:0000256" key="1">
    <source>
        <dbReference type="ARBA" id="ARBA00022741"/>
    </source>
</evidence>
<dbReference type="Pfam" id="PF01966">
    <property type="entry name" value="HD"/>
    <property type="match status" value="1"/>
</dbReference>
<dbReference type="GO" id="GO:0000166">
    <property type="term" value="F:nucleotide binding"/>
    <property type="evidence" value="ECO:0007669"/>
    <property type="project" value="UniProtKB-KW"/>
</dbReference>
<dbReference type="InterPro" id="IPR050124">
    <property type="entry name" value="tRNA_CCA-adding_enzyme"/>
</dbReference>
<dbReference type="PANTHER" id="PTHR47545">
    <property type="entry name" value="MULTIFUNCTIONAL CCA PROTEIN"/>
    <property type="match status" value="1"/>
</dbReference>
<dbReference type="EMBL" id="FOWD01000017">
    <property type="protein sequence ID" value="SFO30088.1"/>
    <property type="molecule type" value="Genomic_DNA"/>
</dbReference>
<sequence length="227" mass="26221">MEITGLDSRKVLNDAGDNYSKEKVNLFNEIHQHLMEDEKPSDFLNSLSNNHIFQDVPFSMLLKLKETEQSPVHHPEGNVWNHTMLVVEEAAKVRGNSKNPEAFMWAALLHDLGKPDTTRKRKGRITAYDHDRVGAELTKRFLSYFPCKEEFVNDVVSLVRYHMHILYVTKDLPFAKPKEMIQHVDMNEIALLGLCDRLGRENADKNKEEETIQFFLTKLKGLKGMAK</sequence>
<reference evidence="3 4" key="1">
    <citation type="submission" date="2016-10" db="EMBL/GenBank/DDBJ databases">
        <authorList>
            <person name="de Groot N.N."/>
        </authorList>
    </citation>
    <scope>NUCLEOTIDE SEQUENCE [LARGE SCALE GENOMIC DNA]</scope>
    <source>
        <strain evidence="3 4">DSM 1283</strain>
    </source>
</reference>
<dbReference type="Proteomes" id="UP000198806">
    <property type="component" value="Unassembled WGS sequence"/>
</dbReference>
<dbReference type="STRING" id="1527.SAMN04489757_11714"/>
<evidence type="ECO:0000313" key="3">
    <source>
        <dbReference type="EMBL" id="SFO30088.1"/>
    </source>
</evidence>
<dbReference type="NCBIfam" id="TIGR00277">
    <property type="entry name" value="HDIG"/>
    <property type="match status" value="1"/>
</dbReference>
<dbReference type="PANTHER" id="PTHR47545:SF2">
    <property type="entry name" value="CC-ADDING TRNA NUCLEOTIDYLTRANSFERASE"/>
    <property type="match status" value="1"/>
</dbReference>
<dbReference type="CDD" id="cd00077">
    <property type="entry name" value="HDc"/>
    <property type="match status" value="1"/>
</dbReference>
<dbReference type="SMART" id="SM00471">
    <property type="entry name" value="HDc"/>
    <property type="match status" value="1"/>
</dbReference>
<dbReference type="RefSeq" id="WP_091686869.1">
    <property type="nucleotide sequence ID" value="NZ_BAABFM010000001.1"/>
</dbReference>
<dbReference type="InterPro" id="IPR006675">
    <property type="entry name" value="HDIG_dom"/>
</dbReference>
<gene>
    <name evidence="3" type="ORF">SAMN04489757_11714</name>
</gene>
<dbReference type="OrthoDB" id="9805698at2"/>
<protein>
    <submittedName>
        <fullName evidence="3">HDIG domain-containing protein</fullName>
    </submittedName>
</protein>
<dbReference type="Gene3D" id="1.10.3090.10">
    <property type="entry name" value="cca-adding enzyme, domain 2"/>
    <property type="match status" value="1"/>
</dbReference>
<dbReference type="SUPFAM" id="SSF109604">
    <property type="entry name" value="HD-domain/PDEase-like"/>
    <property type="match status" value="1"/>
</dbReference>
<feature type="domain" description="HD/PDEase" evidence="2">
    <location>
        <begin position="75"/>
        <end position="210"/>
    </location>
</feature>
<accession>A0A1I5G285</accession>
<evidence type="ECO:0000259" key="2">
    <source>
        <dbReference type="SMART" id="SM00471"/>
    </source>
</evidence>
<evidence type="ECO:0000313" key="4">
    <source>
        <dbReference type="Proteomes" id="UP000198806"/>
    </source>
</evidence>
<keyword evidence="1" id="KW-0547">Nucleotide-binding</keyword>
<keyword evidence="4" id="KW-1185">Reference proteome</keyword>
<proteinExistence type="predicted"/>
<dbReference type="InterPro" id="IPR003607">
    <property type="entry name" value="HD/PDEase_dom"/>
</dbReference>